<comment type="similarity">
    <text evidence="2 10">Belongs to the phage and mitochondrial RNA polymerase family.</text>
</comment>
<dbReference type="GO" id="GO:0006390">
    <property type="term" value="P:mitochondrial transcription"/>
    <property type="evidence" value="ECO:0007669"/>
    <property type="project" value="TreeGrafter"/>
</dbReference>
<dbReference type="PANTHER" id="PTHR10102:SF0">
    <property type="entry name" value="DNA-DIRECTED RNA POLYMERASE, MITOCHONDRIAL"/>
    <property type="match status" value="1"/>
</dbReference>
<dbReference type="GO" id="GO:0034245">
    <property type="term" value="C:mitochondrial DNA-directed RNA polymerase complex"/>
    <property type="evidence" value="ECO:0007669"/>
    <property type="project" value="TreeGrafter"/>
</dbReference>
<name>A0A165DJR4_9APHY</name>
<dbReference type="GeneID" id="63821653"/>
<keyword evidence="14" id="KW-1185">Reference proteome</keyword>
<feature type="region of interest" description="Disordered" evidence="11">
    <location>
        <begin position="1159"/>
        <end position="1205"/>
    </location>
</feature>
<keyword evidence="6" id="KW-0809">Transit peptide</keyword>
<evidence type="ECO:0000256" key="8">
    <source>
        <dbReference type="ARBA" id="ARBA00023163"/>
    </source>
</evidence>
<organism evidence="13 14">
    <name type="scientific">Laetiporus sulphureus 93-53</name>
    <dbReference type="NCBI Taxonomy" id="1314785"/>
    <lineage>
        <taxon>Eukaryota</taxon>
        <taxon>Fungi</taxon>
        <taxon>Dikarya</taxon>
        <taxon>Basidiomycota</taxon>
        <taxon>Agaricomycotina</taxon>
        <taxon>Agaricomycetes</taxon>
        <taxon>Polyporales</taxon>
        <taxon>Laetiporus</taxon>
    </lineage>
</organism>
<keyword evidence="8 10" id="KW-0804">Transcription</keyword>
<dbReference type="PROSITE" id="PS00489">
    <property type="entry name" value="RNA_POL_PHAGE_2"/>
    <property type="match status" value="1"/>
</dbReference>
<comment type="catalytic activity">
    <reaction evidence="9 10">
        <text>RNA(n) + a ribonucleoside 5'-triphosphate = RNA(n+1) + diphosphate</text>
        <dbReference type="Rhea" id="RHEA:21248"/>
        <dbReference type="Rhea" id="RHEA-COMP:14527"/>
        <dbReference type="Rhea" id="RHEA-COMP:17342"/>
        <dbReference type="ChEBI" id="CHEBI:33019"/>
        <dbReference type="ChEBI" id="CHEBI:61557"/>
        <dbReference type="ChEBI" id="CHEBI:140395"/>
        <dbReference type="EC" id="2.7.7.6"/>
    </reaction>
</comment>
<dbReference type="InterPro" id="IPR002092">
    <property type="entry name" value="DNA-dir_Rpol_phage-type"/>
</dbReference>
<evidence type="ECO:0000256" key="7">
    <source>
        <dbReference type="ARBA" id="ARBA00023128"/>
    </source>
</evidence>
<dbReference type="FunCoup" id="A0A165DJR4">
    <property type="interactions" value="145"/>
</dbReference>
<dbReference type="InterPro" id="IPR043502">
    <property type="entry name" value="DNA/RNA_pol_sf"/>
</dbReference>
<evidence type="ECO:0000256" key="5">
    <source>
        <dbReference type="ARBA" id="ARBA00022695"/>
    </source>
</evidence>
<evidence type="ECO:0000256" key="10">
    <source>
        <dbReference type="RuleBase" id="RU003805"/>
    </source>
</evidence>
<dbReference type="Gene3D" id="1.10.150.20">
    <property type="entry name" value="5' to 3' exonuclease, C-terminal subdomain"/>
    <property type="match status" value="1"/>
</dbReference>
<dbReference type="OrthoDB" id="276422at2759"/>
<comment type="subcellular location">
    <subcellularLocation>
        <location evidence="1">Mitochondrion</location>
    </subcellularLocation>
</comment>
<dbReference type="InParanoid" id="A0A165DJR4"/>
<dbReference type="Gene3D" id="1.10.1320.10">
    <property type="entry name" value="DNA-directed RNA polymerase, N-terminal domain"/>
    <property type="match status" value="1"/>
</dbReference>
<evidence type="ECO:0000256" key="3">
    <source>
        <dbReference type="ARBA" id="ARBA00022478"/>
    </source>
</evidence>
<evidence type="ECO:0000256" key="1">
    <source>
        <dbReference type="ARBA" id="ARBA00004173"/>
    </source>
</evidence>
<dbReference type="InterPro" id="IPR046950">
    <property type="entry name" value="DNA-dir_Rpol_C_phage-type"/>
</dbReference>
<dbReference type="InterPro" id="IPR029262">
    <property type="entry name" value="RPOL_N"/>
</dbReference>
<evidence type="ECO:0000256" key="6">
    <source>
        <dbReference type="ARBA" id="ARBA00022946"/>
    </source>
</evidence>
<feature type="compositionally biased region" description="Basic and acidic residues" evidence="11">
    <location>
        <begin position="1160"/>
        <end position="1180"/>
    </location>
</feature>
<dbReference type="GO" id="GO:0001018">
    <property type="term" value="F:mitochondrial promoter sequence-specific DNA binding"/>
    <property type="evidence" value="ECO:0007669"/>
    <property type="project" value="TreeGrafter"/>
</dbReference>
<dbReference type="EC" id="2.7.7.6" evidence="10"/>
<reference evidence="13 14" key="1">
    <citation type="journal article" date="2016" name="Mol. Biol. Evol.">
        <title>Comparative Genomics of Early-Diverging Mushroom-Forming Fungi Provides Insights into the Origins of Lignocellulose Decay Capabilities.</title>
        <authorList>
            <person name="Nagy L.G."/>
            <person name="Riley R."/>
            <person name="Tritt A."/>
            <person name="Adam C."/>
            <person name="Daum C."/>
            <person name="Floudas D."/>
            <person name="Sun H."/>
            <person name="Yadav J.S."/>
            <person name="Pangilinan J."/>
            <person name="Larsson K.H."/>
            <person name="Matsuura K."/>
            <person name="Barry K."/>
            <person name="Labutti K."/>
            <person name="Kuo R."/>
            <person name="Ohm R.A."/>
            <person name="Bhattacharya S.S."/>
            <person name="Shirouzu T."/>
            <person name="Yoshinaga Y."/>
            <person name="Martin F.M."/>
            <person name="Grigoriev I.V."/>
            <person name="Hibbett D.S."/>
        </authorList>
    </citation>
    <scope>NUCLEOTIDE SEQUENCE [LARGE SCALE GENOMIC DNA]</scope>
    <source>
        <strain evidence="13 14">93-53</strain>
    </source>
</reference>
<keyword evidence="5 10" id="KW-0548">Nucleotidyltransferase</keyword>
<evidence type="ECO:0000313" key="14">
    <source>
        <dbReference type="Proteomes" id="UP000076871"/>
    </source>
</evidence>
<keyword evidence="7" id="KW-0496">Mitochondrion</keyword>
<sequence>MLQKKSQTVAQVDMEAFLQRRPAYTILPTPLPDHEPNKFNSLYFTDSPTQDLLSVMDACLHNLYDVPRAKAVFDNMRTTEKGEALLSERVYNAFLDAYLTLASLEKTVEPDVYLTEFWQLYGEMERSNYLKPSEHTYALALLAWMRHNPESAKPLHVEGVRGPMQILQSILDREISVAIVVSNKAFTTTEESVQAIKVLSKAAVEAGLLTVVNELGTAEMLGRTEVDPLENVPEAIPVMRPKRVDIEVKQRQDGSIASMTSKGKPEEQESEVPYNIQTLRRHLSQLVLARRVLPEDVASRQKLLEDSVYDVAVDRLRHQAEVLDGLGLGSKGLKSKDIRAWMWEWHQKLQVRLEAEIANMVAEERHIQADVKIGDPKRLVGLSPFLSLLSPEKLSLIVILELMRLEGTGGVVDGMKTARALLAVGKAVELEYKAEMCKKNNISIPTTTPGRPAHGSFFTNLGVRDLHARRVTAAKFVEDSEDWTTEWTQTVRVKVGSFLVDCLVDIATILRTGNDPRTREDVSEEQPAFFHTYEYIRGFKLGVIKLNPQIAEKMANESLRETLHPRHLPMLVEPKPWLSYDQGGYIYNKTWAMRFKDSQEQASYLREASQLGNLELIYASLDVLGSTPWKINRKVFDVVLEVWNSGKRGNKIPPAVYDGPEPERPENIDTDQAQRLIYLTRQKHYNLEKAHNHSDRCSVNYKIEIARAFLGDTIYFPHNVDFRGRAYPIPPHLSHIGDDLSRGLLMFAEAKPLGESGLKWLKIHLANLYGYDKASLDDRVKFAEEHFDDISDSAENPLTGRKWWTHADDPWQCLATCKELKAALDSPDPLAYECALPVHQDGTCNGLQHYAALGGDAQGAKQVNLDVTDKPSDVYTYVANMVEQAMLKDIENGNKYAEMLSGKVARKVVKQTVMTTVYGVTFIGARDQLEKQLKDRGDIPSEECWNAATYLAKQVLSCIGDLFKGAKSIQNWLNASGRLIAKSIPRDRLGELEKPIVNRINSKNKKKDTPANRLKREQMTSVVWTTPLGLPIVQPYRATKRKQIITAMQTVYISDPSIPTHVSSMKQASAFPPNFIHSLDATHMMLTALECRSRGLTFASVHDSYWTHANNIDEMSTIIRDTFIALHSSDILSKLRDEFMERYKDHLIPASIFRNKKRTPVAEEHGADTEDLEAATKDGEVEPIVQKRRASRKKVPAEDTESADSSLADKFVDLTSVLPPLPEKGEFDVNTIKESLYFFS</sequence>
<protein>
    <recommendedName>
        <fullName evidence="10">DNA-directed RNA polymerase</fullName>
        <ecNumber evidence="10">2.7.7.6</ecNumber>
    </recommendedName>
</protein>
<dbReference type="RefSeq" id="XP_040762776.1">
    <property type="nucleotide sequence ID" value="XM_040904623.1"/>
</dbReference>
<dbReference type="EMBL" id="KV427632">
    <property type="protein sequence ID" value="KZT05036.1"/>
    <property type="molecule type" value="Genomic_DNA"/>
</dbReference>
<dbReference type="Pfam" id="PF00940">
    <property type="entry name" value="RNA_pol"/>
    <property type="match status" value="1"/>
</dbReference>
<dbReference type="Pfam" id="PF14700">
    <property type="entry name" value="RPOL_N"/>
    <property type="match status" value="1"/>
</dbReference>
<keyword evidence="3 10" id="KW-0240">DNA-directed RNA polymerase</keyword>
<dbReference type="SMART" id="SM01311">
    <property type="entry name" value="RPOL_N"/>
    <property type="match status" value="1"/>
</dbReference>
<evidence type="ECO:0000256" key="9">
    <source>
        <dbReference type="ARBA" id="ARBA00048552"/>
    </source>
</evidence>
<evidence type="ECO:0000259" key="12">
    <source>
        <dbReference type="SMART" id="SM01311"/>
    </source>
</evidence>
<evidence type="ECO:0000313" key="13">
    <source>
        <dbReference type="EMBL" id="KZT05036.1"/>
    </source>
</evidence>
<comment type="function">
    <text evidence="10">DNA-dependent RNA polymerase catalyzes the transcription of DNA into RNA using the four ribonucleoside triphosphates as substrates.</text>
</comment>
<dbReference type="Proteomes" id="UP000076871">
    <property type="component" value="Unassembled WGS sequence"/>
</dbReference>
<gene>
    <name evidence="13" type="ORF">LAESUDRAFT_656511</name>
</gene>
<evidence type="ECO:0000256" key="2">
    <source>
        <dbReference type="ARBA" id="ARBA00009493"/>
    </source>
</evidence>
<proteinExistence type="inferred from homology"/>
<dbReference type="Gene3D" id="1.10.287.280">
    <property type="match status" value="1"/>
</dbReference>
<dbReference type="FunFam" id="1.10.150.20:FF:000041">
    <property type="entry name" value="DNA-directed RNA polymerase"/>
    <property type="match status" value="1"/>
</dbReference>
<accession>A0A165DJR4</accession>
<dbReference type="FunFam" id="1.10.287.280:FF:000001">
    <property type="entry name" value="DNA-directed RNA polymerase"/>
    <property type="match status" value="1"/>
</dbReference>
<dbReference type="PANTHER" id="PTHR10102">
    <property type="entry name" value="DNA-DIRECTED RNA POLYMERASE, MITOCHONDRIAL"/>
    <property type="match status" value="1"/>
</dbReference>
<dbReference type="GO" id="GO:0003899">
    <property type="term" value="F:DNA-directed RNA polymerase activity"/>
    <property type="evidence" value="ECO:0007669"/>
    <property type="project" value="UniProtKB-EC"/>
</dbReference>
<evidence type="ECO:0000256" key="4">
    <source>
        <dbReference type="ARBA" id="ARBA00022679"/>
    </source>
</evidence>
<dbReference type="InterPro" id="IPR037159">
    <property type="entry name" value="RNA_POL_N_sf"/>
</dbReference>
<dbReference type="STRING" id="1314785.A0A165DJR4"/>
<feature type="region of interest" description="Disordered" evidence="11">
    <location>
        <begin position="250"/>
        <end position="271"/>
    </location>
</feature>
<feature type="domain" description="DNA-directed RNA polymerase N-terminal" evidence="12">
    <location>
        <begin position="299"/>
        <end position="626"/>
    </location>
</feature>
<evidence type="ECO:0000256" key="11">
    <source>
        <dbReference type="SAM" id="MobiDB-lite"/>
    </source>
</evidence>
<dbReference type="Gene3D" id="1.10.287.260">
    <property type="match status" value="1"/>
</dbReference>
<keyword evidence="4 10" id="KW-0808">Transferase</keyword>
<dbReference type="SUPFAM" id="SSF56672">
    <property type="entry name" value="DNA/RNA polymerases"/>
    <property type="match status" value="1"/>
</dbReference>
<dbReference type="InterPro" id="IPR024075">
    <property type="entry name" value="DNA-dir_RNA_pol_helix_hairp_sf"/>
</dbReference>
<dbReference type="AlphaFoldDB" id="A0A165DJR4"/>
<dbReference type="PROSITE" id="PS00900">
    <property type="entry name" value="RNA_POL_PHAGE_1"/>
    <property type="match status" value="1"/>
</dbReference>